<dbReference type="PRINTS" id="PR01651">
    <property type="entry name" value="SECGEXPORT"/>
</dbReference>
<comment type="similarity">
    <text evidence="2 10">Belongs to the SecG family.</text>
</comment>
<comment type="function">
    <text evidence="10">Involved in protein export. Participates in an early event of protein translocation.</text>
</comment>
<keyword evidence="6 10" id="KW-0653">Protein transport</keyword>
<evidence type="ECO:0000256" key="5">
    <source>
        <dbReference type="ARBA" id="ARBA00022692"/>
    </source>
</evidence>
<keyword evidence="5 10" id="KW-0812">Transmembrane</keyword>
<dbReference type="GO" id="GO:0065002">
    <property type="term" value="P:intracellular protein transmembrane transport"/>
    <property type="evidence" value="ECO:0007669"/>
    <property type="project" value="TreeGrafter"/>
</dbReference>
<evidence type="ECO:0000256" key="6">
    <source>
        <dbReference type="ARBA" id="ARBA00022927"/>
    </source>
</evidence>
<organism evidence="11 12">
    <name type="scientific">Caloramator proteoclasticus DSM 10124</name>
    <dbReference type="NCBI Taxonomy" id="1121262"/>
    <lineage>
        <taxon>Bacteria</taxon>
        <taxon>Bacillati</taxon>
        <taxon>Bacillota</taxon>
        <taxon>Clostridia</taxon>
        <taxon>Eubacteriales</taxon>
        <taxon>Clostridiaceae</taxon>
        <taxon>Caloramator</taxon>
    </lineage>
</organism>
<keyword evidence="7 10" id="KW-1133">Transmembrane helix</keyword>
<comment type="subcellular location">
    <subcellularLocation>
        <location evidence="1 10">Cell membrane</location>
        <topology evidence="1 10">Multi-pass membrane protein</topology>
    </subcellularLocation>
</comment>
<feature type="transmembrane region" description="Helical" evidence="10">
    <location>
        <begin position="53"/>
        <end position="75"/>
    </location>
</feature>
<evidence type="ECO:0000256" key="7">
    <source>
        <dbReference type="ARBA" id="ARBA00022989"/>
    </source>
</evidence>
<evidence type="ECO:0000313" key="12">
    <source>
        <dbReference type="Proteomes" id="UP000184423"/>
    </source>
</evidence>
<sequence>MKTFVSVLHVIFSLLVIASIFMQPSKVYGLSTTISGGAETFFGKNKSRTMEAKLQRLTVISMVLFVITSMVLVYLSNH</sequence>
<evidence type="ECO:0000256" key="1">
    <source>
        <dbReference type="ARBA" id="ARBA00004651"/>
    </source>
</evidence>
<dbReference type="Proteomes" id="UP000184423">
    <property type="component" value="Unassembled WGS sequence"/>
</dbReference>
<dbReference type="AlphaFoldDB" id="A0A1M4Z9L2"/>
<keyword evidence="4 10" id="KW-1003">Cell membrane</keyword>
<proteinExistence type="inferred from homology"/>
<dbReference type="PANTHER" id="PTHR34182">
    <property type="entry name" value="PROTEIN-EXPORT MEMBRANE PROTEIN SECG"/>
    <property type="match status" value="1"/>
</dbReference>
<evidence type="ECO:0000256" key="3">
    <source>
        <dbReference type="ARBA" id="ARBA00022448"/>
    </source>
</evidence>
<gene>
    <name evidence="11" type="ORF">SAMN02746091_01865</name>
</gene>
<keyword evidence="3 10" id="KW-0813">Transport</keyword>
<protein>
    <recommendedName>
        <fullName evidence="10">Protein-export membrane protein SecG</fullName>
    </recommendedName>
</protein>
<dbReference type="PANTHER" id="PTHR34182:SF1">
    <property type="entry name" value="PROTEIN-EXPORT MEMBRANE PROTEIN SECG"/>
    <property type="match status" value="1"/>
</dbReference>
<evidence type="ECO:0000256" key="9">
    <source>
        <dbReference type="ARBA" id="ARBA00023136"/>
    </source>
</evidence>
<evidence type="ECO:0000256" key="8">
    <source>
        <dbReference type="ARBA" id="ARBA00023010"/>
    </source>
</evidence>
<keyword evidence="9 10" id="KW-0472">Membrane</keyword>
<dbReference type="GO" id="GO:0005886">
    <property type="term" value="C:plasma membrane"/>
    <property type="evidence" value="ECO:0007669"/>
    <property type="project" value="UniProtKB-SubCell"/>
</dbReference>
<name>A0A1M4Z9L2_9CLOT</name>
<dbReference type="Pfam" id="PF03840">
    <property type="entry name" value="SecG"/>
    <property type="match status" value="1"/>
</dbReference>
<accession>A0A1M4Z9L2</accession>
<dbReference type="InterPro" id="IPR004692">
    <property type="entry name" value="SecG"/>
</dbReference>
<keyword evidence="8 10" id="KW-0811">Translocation</keyword>
<evidence type="ECO:0000256" key="10">
    <source>
        <dbReference type="RuleBase" id="RU365087"/>
    </source>
</evidence>
<reference evidence="12" key="1">
    <citation type="submission" date="2016-11" db="EMBL/GenBank/DDBJ databases">
        <authorList>
            <person name="Varghese N."/>
            <person name="Submissions S."/>
        </authorList>
    </citation>
    <scope>NUCLEOTIDE SEQUENCE [LARGE SCALE GENOMIC DNA]</scope>
    <source>
        <strain evidence="12">DSM 10124</strain>
    </source>
</reference>
<keyword evidence="12" id="KW-1185">Reference proteome</keyword>
<comment type="caution">
    <text evidence="10">Lacks conserved residue(s) required for the propagation of feature annotation.</text>
</comment>
<evidence type="ECO:0000256" key="4">
    <source>
        <dbReference type="ARBA" id="ARBA00022475"/>
    </source>
</evidence>
<dbReference type="EMBL" id="FQVG01000038">
    <property type="protein sequence ID" value="SHF14720.1"/>
    <property type="molecule type" value="Genomic_DNA"/>
</dbReference>
<evidence type="ECO:0000313" key="11">
    <source>
        <dbReference type="EMBL" id="SHF14720.1"/>
    </source>
</evidence>
<dbReference type="RefSeq" id="WP_027308949.1">
    <property type="nucleotide sequence ID" value="NZ_FQVG01000038.1"/>
</dbReference>
<dbReference type="GO" id="GO:0009306">
    <property type="term" value="P:protein secretion"/>
    <property type="evidence" value="ECO:0007669"/>
    <property type="project" value="UniProtKB-UniRule"/>
</dbReference>
<dbReference type="GO" id="GO:0043952">
    <property type="term" value="P:protein transport by the Sec complex"/>
    <property type="evidence" value="ECO:0007669"/>
    <property type="project" value="TreeGrafter"/>
</dbReference>
<dbReference type="NCBIfam" id="TIGR00810">
    <property type="entry name" value="secG"/>
    <property type="match status" value="1"/>
</dbReference>
<dbReference type="GO" id="GO:0015450">
    <property type="term" value="F:protein-transporting ATPase activity"/>
    <property type="evidence" value="ECO:0007669"/>
    <property type="project" value="UniProtKB-UniRule"/>
</dbReference>
<evidence type="ECO:0000256" key="2">
    <source>
        <dbReference type="ARBA" id="ARBA00008445"/>
    </source>
</evidence>